<dbReference type="AlphaFoldDB" id="A0A0E0RJG7"/>
<dbReference type="Gramene" id="ORUFI12G19500.1">
    <property type="protein sequence ID" value="ORUFI12G19500.1"/>
    <property type="gene ID" value="ORUFI12G19500"/>
</dbReference>
<reference evidence="1" key="2">
    <citation type="submission" date="2015-06" db="UniProtKB">
        <authorList>
            <consortium name="EnsemblPlants"/>
        </authorList>
    </citation>
    <scope>IDENTIFICATION</scope>
</reference>
<protein>
    <submittedName>
        <fullName evidence="1">Uncharacterized protein</fullName>
    </submittedName>
</protein>
<dbReference type="HOGENOM" id="CLU_1368161_0_0_1"/>
<accession>A0A0E0RJG7</accession>
<evidence type="ECO:0000313" key="2">
    <source>
        <dbReference type="Proteomes" id="UP000008022"/>
    </source>
</evidence>
<name>A0A0E0RJG7_ORYRU</name>
<dbReference type="EnsemblPlants" id="ORUFI12G19500.1">
    <property type="protein sequence ID" value="ORUFI12G19500.1"/>
    <property type="gene ID" value="ORUFI12G19500"/>
</dbReference>
<organism evidence="1 2">
    <name type="scientific">Oryza rufipogon</name>
    <name type="common">Brownbeard rice</name>
    <name type="synonym">Asian wild rice</name>
    <dbReference type="NCBI Taxonomy" id="4529"/>
    <lineage>
        <taxon>Eukaryota</taxon>
        <taxon>Viridiplantae</taxon>
        <taxon>Streptophyta</taxon>
        <taxon>Embryophyta</taxon>
        <taxon>Tracheophyta</taxon>
        <taxon>Spermatophyta</taxon>
        <taxon>Magnoliopsida</taxon>
        <taxon>Liliopsida</taxon>
        <taxon>Poales</taxon>
        <taxon>Poaceae</taxon>
        <taxon>BOP clade</taxon>
        <taxon>Oryzoideae</taxon>
        <taxon>Oryzeae</taxon>
        <taxon>Oryzinae</taxon>
        <taxon>Oryza</taxon>
    </lineage>
</organism>
<sequence>MLANKKDMPKKDLRSLILLVVWEIWKEQNQRIFEHKETTALGLVAKIKEEARTWTMIGAKKLQECNQRIEYGVRKKQQGIHTSRGSWSVLGEVILLLQNVGFNKGVADFLLGQISSVMDGSELRHQELSFHRGSVTLAREFKINQWTNGKAVRTSKPGGRCLPAKKMCPRKTCVAWSSLLSGRFENKETNEFSNIKRQLV</sequence>
<reference evidence="2" key="1">
    <citation type="submission" date="2013-06" db="EMBL/GenBank/DDBJ databases">
        <authorList>
            <person name="Zhao Q."/>
        </authorList>
    </citation>
    <scope>NUCLEOTIDE SEQUENCE</scope>
    <source>
        <strain evidence="2">cv. W1943</strain>
    </source>
</reference>
<evidence type="ECO:0000313" key="1">
    <source>
        <dbReference type="EnsemblPlants" id="ORUFI12G19500.1"/>
    </source>
</evidence>
<dbReference type="Proteomes" id="UP000008022">
    <property type="component" value="Unassembled WGS sequence"/>
</dbReference>
<dbReference type="STRING" id="4529.A0A0E0RJG7"/>
<keyword evidence="2" id="KW-1185">Reference proteome</keyword>
<proteinExistence type="predicted"/>